<organism evidence="2">
    <name type="scientific">Rhizophora mucronata</name>
    <name type="common">Asiatic mangrove</name>
    <dbReference type="NCBI Taxonomy" id="61149"/>
    <lineage>
        <taxon>Eukaryota</taxon>
        <taxon>Viridiplantae</taxon>
        <taxon>Streptophyta</taxon>
        <taxon>Embryophyta</taxon>
        <taxon>Tracheophyta</taxon>
        <taxon>Spermatophyta</taxon>
        <taxon>Magnoliopsida</taxon>
        <taxon>eudicotyledons</taxon>
        <taxon>Gunneridae</taxon>
        <taxon>Pentapetalae</taxon>
        <taxon>rosids</taxon>
        <taxon>fabids</taxon>
        <taxon>Malpighiales</taxon>
        <taxon>Rhizophoraceae</taxon>
        <taxon>Rhizophora</taxon>
    </lineage>
</organism>
<keyword evidence="1" id="KW-0812">Transmembrane</keyword>
<proteinExistence type="predicted"/>
<dbReference type="EMBL" id="GGEC01075406">
    <property type="protein sequence ID" value="MBX55890.1"/>
    <property type="molecule type" value="Transcribed_RNA"/>
</dbReference>
<name>A0A2P2PM96_RHIMU</name>
<sequence>MGDLRRYCAFFISFQPHLFLVFLFPYLLYAQGSGDSLFYWPNVRSWWGPLLIALLDCLLLVNERVVTHI</sequence>
<keyword evidence="1" id="KW-1133">Transmembrane helix</keyword>
<dbReference type="AlphaFoldDB" id="A0A2P2PM96"/>
<feature type="transmembrane region" description="Helical" evidence="1">
    <location>
        <begin position="7"/>
        <end position="26"/>
    </location>
</feature>
<feature type="transmembrane region" description="Helical" evidence="1">
    <location>
        <begin position="46"/>
        <end position="66"/>
    </location>
</feature>
<evidence type="ECO:0000256" key="1">
    <source>
        <dbReference type="SAM" id="Phobius"/>
    </source>
</evidence>
<keyword evidence="1" id="KW-0472">Membrane</keyword>
<protein>
    <submittedName>
        <fullName evidence="2">Uncharacterized protein</fullName>
    </submittedName>
</protein>
<accession>A0A2P2PM96</accession>
<evidence type="ECO:0000313" key="2">
    <source>
        <dbReference type="EMBL" id="MBX55890.1"/>
    </source>
</evidence>
<reference evidence="2" key="1">
    <citation type="submission" date="2018-02" db="EMBL/GenBank/DDBJ databases">
        <title>Rhizophora mucronata_Transcriptome.</title>
        <authorList>
            <person name="Meera S.P."/>
            <person name="Sreeshan A."/>
            <person name="Augustine A."/>
        </authorList>
    </citation>
    <scope>NUCLEOTIDE SEQUENCE</scope>
    <source>
        <tissue evidence="2">Leaf</tissue>
    </source>
</reference>